<dbReference type="InterPro" id="IPR011611">
    <property type="entry name" value="PfkB_dom"/>
</dbReference>
<dbReference type="AlphaFoldDB" id="A0A521AV89"/>
<dbReference type="OrthoDB" id="9813569at2"/>
<dbReference type="PANTHER" id="PTHR43085:SF57">
    <property type="entry name" value="CARBOHYDRATE KINASE PFKB DOMAIN-CONTAINING PROTEIN"/>
    <property type="match status" value="1"/>
</dbReference>
<dbReference type="Pfam" id="PF00294">
    <property type="entry name" value="PfkB"/>
    <property type="match status" value="1"/>
</dbReference>
<dbReference type="SUPFAM" id="SSF53613">
    <property type="entry name" value="Ribokinase-like"/>
    <property type="match status" value="1"/>
</dbReference>
<accession>A0A521AV89</accession>
<gene>
    <name evidence="5" type="ORF">SAMN06265218_101395</name>
</gene>
<dbReference type="RefSeq" id="WP_142712844.1">
    <property type="nucleotide sequence ID" value="NZ_FXTH01000001.1"/>
</dbReference>
<keyword evidence="2" id="KW-0808">Transferase</keyword>
<organism evidence="5 6">
    <name type="scientific">Fodinibius sediminis</name>
    <dbReference type="NCBI Taxonomy" id="1214077"/>
    <lineage>
        <taxon>Bacteria</taxon>
        <taxon>Pseudomonadati</taxon>
        <taxon>Balneolota</taxon>
        <taxon>Balneolia</taxon>
        <taxon>Balneolales</taxon>
        <taxon>Balneolaceae</taxon>
        <taxon>Fodinibius</taxon>
    </lineage>
</organism>
<evidence type="ECO:0000256" key="3">
    <source>
        <dbReference type="ARBA" id="ARBA00022777"/>
    </source>
</evidence>
<dbReference type="PANTHER" id="PTHR43085">
    <property type="entry name" value="HEXOKINASE FAMILY MEMBER"/>
    <property type="match status" value="1"/>
</dbReference>
<protein>
    <submittedName>
        <fullName evidence="5">Fructokinase</fullName>
    </submittedName>
</protein>
<keyword evidence="3 5" id="KW-0418">Kinase</keyword>
<sequence length="300" mass="33787">MNADFQTPKVYCFGEILWDILSEYEEYPGGAPLNVAYHLTKLTIPAGIISKIGTDPLGEQLKIVIDNWGVKSILQSDPVNSTGQVWAHIDENDEVAYKIVYPAAWDFIELDKDMINEIKAADYFIYGSLSARNSVSRNTLFELLNYAKYKVLDLNLRSPFYENELLEKLLAKADLLKINQSELKFLQKMLDGRYNSEREQISFVQKVFNIQNIVVTKGGMGASYYTQGNSYHTDGISVNVSDTIGCGDSFLASVVADHYFKRKPEDILKRATAMGAFIASKNGGCPTYEISDYIKFLKDN</sequence>
<dbReference type="CDD" id="cd01167">
    <property type="entry name" value="bac_FRK"/>
    <property type="match status" value="1"/>
</dbReference>
<dbReference type="InterPro" id="IPR029056">
    <property type="entry name" value="Ribokinase-like"/>
</dbReference>
<evidence type="ECO:0000259" key="4">
    <source>
        <dbReference type="Pfam" id="PF00294"/>
    </source>
</evidence>
<keyword evidence="6" id="KW-1185">Reference proteome</keyword>
<evidence type="ECO:0000313" key="6">
    <source>
        <dbReference type="Proteomes" id="UP000317593"/>
    </source>
</evidence>
<dbReference type="GO" id="GO:0016301">
    <property type="term" value="F:kinase activity"/>
    <property type="evidence" value="ECO:0007669"/>
    <property type="project" value="UniProtKB-KW"/>
</dbReference>
<feature type="domain" description="Carbohydrate kinase PfkB" evidence="4">
    <location>
        <begin position="22"/>
        <end position="285"/>
    </location>
</feature>
<name>A0A521AV89_9BACT</name>
<reference evidence="5 6" key="1">
    <citation type="submission" date="2017-05" db="EMBL/GenBank/DDBJ databases">
        <authorList>
            <person name="Varghese N."/>
            <person name="Submissions S."/>
        </authorList>
    </citation>
    <scope>NUCLEOTIDE SEQUENCE [LARGE SCALE GENOMIC DNA]</scope>
    <source>
        <strain evidence="5 6">DSM 21194</strain>
    </source>
</reference>
<evidence type="ECO:0000313" key="5">
    <source>
        <dbReference type="EMBL" id="SMO38714.1"/>
    </source>
</evidence>
<dbReference type="Gene3D" id="3.40.1190.20">
    <property type="match status" value="1"/>
</dbReference>
<evidence type="ECO:0000256" key="2">
    <source>
        <dbReference type="ARBA" id="ARBA00022679"/>
    </source>
</evidence>
<dbReference type="InterPro" id="IPR050306">
    <property type="entry name" value="PfkB_Carbo_kinase"/>
</dbReference>
<comment type="similarity">
    <text evidence="1">Belongs to the carbohydrate kinase PfkB family.</text>
</comment>
<evidence type="ECO:0000256" key="1">
    <source>
        <dbReference type="ARBA" id="ARBA00010688"/>
    </source>
</evidence>
<dbReference type="EMBL" id="FXTH01000001">
    <property type="protein sequence ID" value="SMO38714.1"/>
    <property type="molecule type" value="Genomic_DNA"/>
</dbReference>
<proteinExistence type="inferred from homology"/>
<dbReference type="Proteomes" id="UP000317593">
    <property type="component" value="Unassembled WGS sequence"/>
</dbReference>